<reference evidence="5 6" key="2">
    <citation type="submission" date="2019-01" db="EMBL/GenBank/DDBJ databases">
        <title>A chromosome length genome reference of the Java medaka (oryzias javanicus).</title>
        <authorList>
            <person name="Herpin A."/>
            <person name="Takehana Y."/>
            <person name="Naruse K."/>
            <person name="Ansai S."/>
            <person name="Kawaguchi M."/>
        </authorList>
    </citation>
    <scope>NUCLEOTIDE SEQUENCE [LARGE SCALE GENOMIC DNA]</scope>
    <source>
        <strain evidence="5">RS831</strain>
        <tissue evidence="5">Whole body</tissue>
    </source>
</reference>
<evidence type="ECO:0000256" key="1">
    <source>
        <dbReference type="ARBA" id="ARBA00022443"/>
    </source>
</evidence>
<dbReference type="GO" id="GO:0007274">
    <property type="term" value="P:neuromuscular synaptic transmission"/>
    <property type="evidence" value="ECO:0007669"/>
    <property type="project" value="TreeGrafter"/>
</dbReference>
<dbReference type="CDD" id="cd12014">
    <property type="entry name" value="SH3_RIM-BP_1"/>
    <property type="match status" value="1"/>
</dbReference>
<dbReference type="PROSITE" id="PS50002">
    <property type="entry name" value="SH3"/>
    <property type="match status" value="1"/>
</dbReference>
<gene>
    <name evidence="5" type="ORF">OJAV_G00118630</name>
</gene>
<dbReference type="InterPro" id="IPR036028">
    <property type="entry name" value="SH3-like_dom_sf"/>
</dbReference>
<dbReference type="PANTHER" id="PTHR14234:SF22">
    <property type="entry name" value="RIMS-BINDING PROTEIN 2 ISOFORM X1"/>
    <property type="match status" value="1"/>
</dbReference>
<dbReference type="AlphaFoldDB" id="A0A3S2PFR8"/>
<evidence type="ECO:0000313" key="6">
    <source>
        <dbReference type="Proteomes" id="UP000283210"/>
    </source>
</evidence>
<dbReference type="FunFam" id="2.30.30.40:FF:000006">
    <property type="entry name" value="RIMS-binding protein 2 isoform X1"/>
    <property type="match status" value="1"/>
</dbReference>
<dbReference type="GO" id="GO:0045202">
    <property type="term" value="C:synapse"/>
    <property type="evidence" value="ECO:0007669"/>
    <property type="project" value="GOC"/>
</dbReference>
<feature type="region of interest" description="Disordered" evidence="3">
    <location>
        <begin position="145"/>
        <end position="187"/>
    </location>
</feature>
<evidence type="ECO:0000259" key="4">
    <source>
        <dbReference type="PROSITE" id="PS50002"/>
    </source>
</evidence>
<dbReference type="OrthoDB" id="4158657at2759"/>
<evidence type="ECO:0000256" key="2">
    <source>
        <dbReference type="PROSITE-ProRule" id="PRU00192"/>
    </source>
</evidence>
<name>A0A3S2PFR8_ORYJA</name>
<feature type="domain" description="SH3" evidence="4">
    <location>
        <begin position="188"/>
        <end position="255"/>
    </location>
</feature>
<protein>
    <recommendedName>
        <fullName evidence="4">SH3 domain-containing protein</fullName>
    </recommendedName>
</protein>
<dbReference type="InterPro" id="IPR040325">
    <property type="entry name" value="RIMBP1/2/3"/>
</dbReference>
<dbReference type="SMART" id="SM00326">
    <property type="entry name" value="SH3"/>
    <property type="match status" value="1"/>
</dbReference>
<evidence type="ECO:0000256" key="3">
    <source>
        <dbReference type="SAM" id="MobiDB-lite"/>
    </source>
</evidence>
<keyword evidence="1 2" id="KW-0728">SH3 domain</keyword>
<dbReference type="SUPFAM" id="SSF50044">
    <property type="entry name" value="SH3-domain"/>
    <property type="match status" value="1"/>
</dbReference>
<proteinExistence type="predicted"/>
<sequence length="289" mass="33121">MHEAVELKQQLQTEYEQTFVALHTKQKEINQLQKAWVQTDQEHEEALHLLKVKVRDLELICRSYGENFNHLPKELLDFYLQSAPVEIKTDPSFKNQIQSTQGEKLPPITTGFEAQSKKGNGSVTQTPLLISQLFSCVLPTGHIKPPELRSTTSSPVITERPNSSSQLSPSEMEDEASPSPRSKPRYTGQVRLCTARYSYNPYDGPNEHPEAELPLVAGKYLYVYGEMDDDGFYEGELLDGQRGLVPSNFVEFVQDKEKPTEREEMTWALWTTNSWHWCQWMVAPPRMAF</sequence>
<dbReference type="Pfam" id="PF14604">
    <property type="entry name" value="SH3_9"/>
    <property type="match status" value="1"/>
</dbReference>
<keyword evidence="6" id="KW-1185">Reference proteome</keyword>
<dbReference type="InterPro" id="IPR001452">
    <property type="entry name" value="SH3_domain"/>
</dbReference>
<feature type="compositionally biased region" description="Polar residues" evidence="3">
    <location>
        <begin position="149"/>
        <end position="169"/>
    </location>
</feature>
<dbReference type="Proteomes" id="UP000283210">
    <property type="component" value="Chromosome 12"/>
</dbReference>
<organism evidence="5 6">
    <name type="scientific">Oryzias javanicus</name>
    <name type="common">Javanese ricefish</name>
    <name type="synonym">Aplocheilus javanicus</name>
    <dbReference type="NCBI Taxonomy" id="123683"/>
    <lineage>
        <taxon>Eukaryota</taxon>
        <taxon>Metazoa</taxon>
        <taxon>Chordata</taxon>
        <taxon>Craniata</taxon>
        <taxon>Vertebrata</taxon>
        <taxon>Euteleostomi</taxon>
        <taxon>Actinopterygii</taxon>
        <taxon>Neopterygii</taxon>
        <taxon>Teleostei</taxon>
        <taxon>Neoteleostei</taxon>
        <taxon>Acanthomorphata</taxon>
        <taxon>Ovalentaria</taxon>
        <taxon>Atherinomorphae</taxon>
        <taxon>Beloniformes</taxon>
        <taxon>Adrianichthyidae</taxon>
        <taxon>Oryziinae</taxon>
        <taxon>Oryzias</taxon>
    </lineage>
</organism>
<dbReference type="Gene3D" id="2.30.30.40">
    <property type="entry name" value="SH3 Domains"/>
    <property type="match status" value="1"/>
</dbReference>
<evidence type="ECO:0000313" key="5">
    <source>
        <dbReference type="EMBL" id="RVE65663.1"/>
    </source>
</evidence>
<reference evidence="5 6" key="1">
    <citation type="submission" date="2018-11" db="EMBL/GenBank/DDBJ databases">
        <authorList>
            <person name="Lopez-Roques C."/>
            <person name="Donnadieu C."/>
            <person name="Bouchez O."/>
            <person name="Klopp C."/>
            <person name="Cabau C."/>
            <person name="Zahm M."/>
        </authorList>
    </citation>
    <scope>NUCLEOTIDE SEQUENCE [LARGE SCALE GENOMIC DNA]</scope>
    <source>
        <strain evidence="5">RS831</strain>
        <tissue evidence="5">Whole body</tissue>
    </source>
</reference>
<dbReference type="PANTHER" id="PTHR14234">
    <property type="entry name" value="RIM BINDING PROTEIN-RELATED"/>
    <property type="match status" value="1"/>
</dbReference>
<dbReference type="EMBL" id="CM012448">
    <property type="protein sequence ID" value="RVE65663.1"/>
    <property type="molecule type" value="Genomic_DNA"/>
</dbReference>
<accession>A0A3S2PFR8</accession>